<dbReference type="GO" id="GO:0046983">
    <property type="term" value="F:protein dimerization activity"/>
    <property type="evidence" value="ECO:0007669"/>
    <property type="project" value="InterPro"/>
</dbReference>
<evidence type="ECO:0000259" key="3">
    <source>
        <dbReference type="Pfam" id="PF14372"/>
    </source>
</evidence>
<organism evidence="4 5">
    <name type="scientific">Linum trigynum</name>
    <dbReference type="NCBI Taxonomy" id="586398"/>
    <lineage>
        <taxon>Eukaryota</taxon>
        <taxon>Viridiplantae</taxon>
        <taxon>Streptophyta</taxon>
        <taxon>Embryophyta</taxon>
        <taxon>Tracheophyta</taxon>
        <taxon>Spermatophyta</taxon>
        <taxon>Magnoliopsida</taxon>
        <taxon>eudicotyledons</taxon>
        <taxon>Gunneridae</taxon>
        <taxon>Pentapetalae</taxon>
        <taxon>rosids</taxon>
        <taxon>fabids</taxon>
        <taxon>Malpighiales</taxon>
        <taxon>Linaceae</taxon>
        <taxon>Linum</taxon>
    </lineage>
</organism>
<evidence type="ECO:0000259" key="2">
    <source>
        <dbReference type="Pfam" id="PF05699"/>
    </source>
</evidence>
<feature type="domain" description="HAT C-terminal dimerisation" evidence="2">
    <location>
        <begin position="181"/>
        <end position="221"/>
    </location>
</feature>
<evidence type="ECO:0000313" key="5">
    <source>
        <dbReference type="Proteomes" id="UP001497516"/>
    </source>
</evidence>
<accession>A0AAV2CTA4</accession>
<protein>
    <recommendedName>
        <fullName evidence="6">Transposase</fullName>
    </recommendedName>
</protein>
<dbReference type="SUPFAM" id="SSF53098">
    <property type="entry name" value="Ribonuclease H-like"/>
    <property type="match status" value="1"/>
</dbReference>
<evidence type="ECO:0000313" key="4">
    <source>
        <dbReference type="EMBL" id="CAL1359045.1"/>
    </source>
</evidence>
<dbReference type="InterPro" id="IPR012337">
    <property type="entry name" value="RNaseH-like_sf"/>
</dbReference>
<dbReference type="PANTHER" id="PTHR23272:SF187">
    <property type="entry name" value="AC9 TRANSPOSASE-RELATED"/>
    <property type="match status" value="1"/>
</dbReference>
<feature type="compositionally biased region" description="Polar residues" evidence="1">
    <location>
        <begin position="140"/>
        <end position="155"/>
    </location>
</feature>
<dbReference type="AlphaFoldDB" id="A0AAV2CTA4"/>
<proteinExistence type="predicted"/>
<feature type="domain" description="hAT-like transposase RNase-H fold" evidence="3">
    <location>
        <begin position="35"/>
        <end position="134"/>
    </location>
</feature>
<name>A0AAV2CTA4_9ROSI</name>
<gene>
    <name evidence="4" type="ORF">LTRI10_LOCUS6560</name>
</gene>
<reference evidence="4 5" key="1">
    <citation type="submission" date="2024-04" db="EMBL/GenBank/DDBJ databases">
        <authorList>
            <person name="Fracassetti M."/>
        </authorList>
    </citation>
    <scope>NUCLEOTIDE SEQUENCE [LARGE SCALE GENOMIC DNA]</scope>
</reference>
<dbReference type="Proteomes" id="UP001497516">
    <property type="component" value="Chromosome 10"/>
</dbReference>
<keyword evidence="5" id="KW-1185">Reference proteome</keyword>
<dbReference type="PANTHER" id="PTHR23272">
    <property type="entry name" value="BED FINGER-RELATED"/>
    <property type="match status" value="1"/>
</dbReference>
<dbReference type="InterPro" id="IPR025525">
    <property type="entry name" value="hAT-like_transposase_RNase-H"/>
</dbReference>
<evidence type="ECO:0008006" key="6">
    <source>
        <dbReference type="Google" id="ProtNLM"/>
    </source>
</evidence>
<dbReference type="GO" id="GO:0003677">
    <property type="term" value="F:DNA binding"/>
    <property type="evidence" value="ECO:0007669"/>
    <property type="project" value="InterPro"/>
</dbReference>
<feature type="region of interest" description="Disordered" evidence="1">
    <location>
        <begin position="139"/>
        <end position="158"/>
    </location>
</feature>
<dbReference type="Pfam" id="PF05699">
    <property type="entry name" value="Dimer_Tnp_hAT"/>
    <property type="match status" value="1"/>
</dbReference>
<dbReference type="EMBL" id="OZ034814">
    <property type="protein sequence ID" value="CAL1359045.1"/>
    <property type="molecule type" value="Genomic_DNA"/>
</dbReference>
<evidence type="ECO:0000256" key="1">
    <source>
        <dbReference type="SAM" id="MobiDB-lite"/>
    </source>
</evidence>
<dbReference type="Pfam" id="PF14372">
    <property type="entry name" value="hAT-like_RNase-H"/>
    <property type="match status" value="1"/>
</dbReference>
<dbReference type="InterPro" id="IPR008906">
    <property type="entry name" value="HATC_C_dom"/>
</dbReference>
<sequence>MDKDYKTLPSESDWEFARKVCDKLELFYDVTELFSGAKYPTSNLFFEKVCDIKVGISNWMLDDDAFIRDMAKSMMTKFEKYWSTIHDVLAIAAVFDPRYKFTLLECYFPDIYGVESRACIESVRQLLVELEKDYKKLNVDGSQEGNPSHDGSSISQGGGRMTAYDRYVASLTTSFVDVETELDGYLKEKVLPKTAGSDILLWWKANESKYPTLALIAKTYLPFQ</sequence>